<keyword evidence="1" id="KW-1133">Transmembrane helix</keyword>
<keyword evidence="1" id="KW-0812">Transmembrane</keyword>
<dbReference type="EMBL" id="AP023326">
    <property type="protein sequence ID" value="BCI67212.1"/>
    <property type="molecule type" value="Genomic_DNA"/>
</dbReference>
<feature type="transmembrane region" description="Helical" evidence="1">
    <location>
        <begin position="368"/>
        <end position="387"/>
    </location>
</feature>
<feature type="transmembrane region" description="Helical" evidence="1">
    <location>
        <begin position="293"/>
        <end position="312"/>
    </location>
</feature>
<dbReference type="Proteomes" id="UP000515220">
    <property type="component" value="Chromosome"/>
</dbReference>
<evidence type="ECO:0000313" key="3">
    <source>
        <dbReference type="Proteomes" id="UP000515220"/>
    </source>
</evidence>
<reference evidence="2 3" key="1">
    <citation type="submission" date="2020-07" db="EMBL/GenBank/DDBJ databases">
        <title>Complete Genome Sequence of an acetic acid bacterium, Acetobacter aceti JCM20276.</title>
        <authorList>
            <person name="Hirose Y."/>
            <person name="Mihara H."/>
        </authorList>
    </citation>
    <scope>NUCLEOTIDE SEQUENCE [LARGE SCALE GENOMIC DNA]</scope>
    <source>
        <strain evidence="2 3">JCM20276</strain>
    </source>
</reference>
<accession>A0A6S6PR95</accession>
<feature type="transmembrane region" description="Helical" evidence="1">
    <location>
        <begin position="132"/>
        <end position="149"/>
    </location>
</feature>
<feature type="transmembrane region" description="Helical" evidence="1">
    <location>
        <begin position="161"/>
        <end position="178"/>
    </location>
</feature>
<keyword evidence="1" id="KW-0472">Membrane</keyword>
<organism evidence="2 3">
    <name type="scientific">Acetobacter aceti</name>
    <dbReference type="NCBI Taxonomy" id="435"/>
    <lineage>
        <taxon>Bacteria</taxon>
        <taxon>Pseudomonadati</taxon>
        <taxon>Pseudomonadota</taxon>
        <taxon>Alphaproteobacteria</taxon>
        <taxon>Acetobacterales</taxon>
        <taxon>Acetobacteraceae</taxon>
        <taxon>Acetobacter</taxon>
        <taxon>Acetobacter subgen. Acetobacter</taxon>
    </lineage>
</organism>
<feature type="transmembrane region" description="Helical" evidence="1">
    <location>
        <begin position="39"/>
        <end position="62"/>
    </location>
</feature>
<feature type="transmembrane region" description="Helical" evidence="1">
    <location>
        <begin position="74"/>
        <end position="92"/>
    </location>
</feature>
<dbReference type="RefSeq" id="WP_099347180.1">
    <property type="nucleotide sequence ID" value="NZ_AP023326.1"/>
</dbReference>
<feature type="transmembrane region" description="Helical" evidence="1">
    <location>
        <begin position="437"/>
        <end position="453"/>
    </location>
</feature>
<evidence type="ECO:0000256" key="1">
    <source>
        <dbReference type="SAM" id="Phobius"/>
    </source>
</evidence>
<gene>
    <name evidence="2" type="ORF">AAJCM20276_18360</name>
</gene>
<protein>
    <submittedName>
        <fullName evidence="2">Uncharacterized protein</fullName>
    </submittedName>
</protein>
<evidence type="ECO:0000313" key="2">
    <source>
        <dbReference type="EMBL" id="BCI67212.1"/>
    </source>
</evidence>
<feature type="transmembrane region" description="Helical" evidence="1">
    <location>
        <begin position="248"/>
        <end position="281"/>
    </location>
</feature>
<proteinExistence type="predicted"/>
<name>A0A6S6PR95_ACEAC</name>
<sequence length="471" mass="50597">MLPLMGAILIPLSLAFWSKPERLLKLVIIAGIFPAAAVLQLGGFCLQPTLAPGLTFISYIILQKLLGVRYPGEAGVRTLSMGMMLNLVWAVLGSQIMPRLFRNQVQVWPQKQDAAGTLSLLAPNFGNITQDAYLIINVVLMVLTAQYLTRKNIDIAEFYKAYIFTGWLLVAICVWQFAARTVHVPFPRSFFYSNTGWSVLDAQTAGPVPRINASFTEPAACASYLTGVVFSTLWLTLKGYRVRGMRALIWASSIALCLTTSTTGFGAVAIGLILLPVLVVITGHSRLLGRIGQLAMIGALILGVAGATVATFSPKVISAAQSVASGTAEKKQSASYQERSQVDLDSIAAFRNTYGLGTGWGSNRSSSLIPGLLATIGVVGVICLLFFDWQLAKAAGWALRAAPMSMECMAIEGFLAAIVGRLIAAILSSPTIGMPDFYVMLGIVIAAIARIRLETRAGRSVSRPYTSEYCE</sequence>
<dbReference type="AlphaFoldDB" id="A0A6S6PR95"/>